<dbReference type="NCBIfam" id="NF002270">
    <property type="entry name" value="PRK01202.1"/>
    <property type="match status" value="1"/>
</dbReference>
<dbReference type="InterPro" id="IPR003016">
    <property type="entry name" value="2-oxoA_DH_lipoyl-BS"/>
</dbReference>
<comment type="function">
    <text evidence="3">The glycine cleavage system catalyzes the degradation of glycine. The H protein shuttles the methylamine group of glycine from the P protein to the T protein.</text>
</comment>
<dbReference type="Proteomes" id="UP000243719">
    <property type="component" value="Unassembled WGS sequence"/>
</dbReference>
<evidence type="ECO:0000256" key="3">
    <source>
        <dbReference type="HAMAP-Rule" id="MF_00272"/>
    </source>
</evidence>
<dbReference type="EMBL" id="FNLO01000005">
    <property type="protein sequence ID" value="SDV48544.1"/>
    <property type="molecule type" value="Genomic_DNA"/>
</dbReference>
<comment type="subunit">
    <text evidence="3">The glycine cleavage system is composed of four proteins: P, T, L and H.</text>
</comment>
<dbReference type="PANTHER" id="PTHR11715">
    <property type="entry name" value="GLYCINE CLEAVAGE SYSTEM H PROTEIN"/>
    <property type="match status" value="1"/>
</dbReference>
<protein>
    <recommendedName>
        <fullName evidence="3">Glycine cleavage system H protein</fullName>
    </recommendedName>
</protein>
<feature type="modified residue" description="N6-lipoyllysine" evidence="3 4">
    <location>
        <position position="64"/>
    </location>
</feature>
<accession>A0A1H2PP75</accession>
<evidence type="ECO:0000256" key="4">
    <source>
        <dbReference type="PIRSR" id="PIRSR617453-50"/>
    </source>
</evidence>
<dbReference type="InterPro" id="IPR033753">
    <property type="entry name" value="GCV_H/Fam206"/>
</dbReference>
<evidence type="ECO:0000313" key="7">
    <source>
        <dbReference type="Proteomes" id="UP000243719"/>
    </source>
</evidence>
<organism evidence="6 7">
    <name type="scientific">Chitinasiproducens palmae</name>
    <dbReference type="NCBI Taxonomy" id="1770053"/>
    <lineage>
        <taxon>Bacteria</taxon>
        <taxon>Pseudomonadati</taxon>
        <taxon>Pseudomonadota</taxon>
        <taxon>Betaproteobacteria</taxon>
        <taxon>Burkholderiales</taxon>
        <taxon>Burkholderiaceae</taxon>
        <taxon>Chitinasiproducens</taxon>
    </lineage>
</organism>
<dbReference type="RefSeq" id="WP_091907738.1">
    <property type="nucleotide sequence ID" value="NZ_FNLO01000005.1"/>
</dbReference>
<dbReference type="AlphaFoldDB" id="A0A1H2PP75"/>
<comment type="similarity">
    <text evidence="1 3">Belongs to the GcvH family.</text>
</comment>
<proteinExistence type="inferred from homology"/>
<dbReference type="STRING" id="1770053.SAMN05216551_105177"/>
<dbReference type="PROSITE" id="PS00189">
    <property type="entry name" value="LIPOYL"/>
    <property type="match status" value="1"/>
</dbReference>
<dbReference type="CDD" id="cd06848">
    <property type="entry name" value="GCS_H"/>
    <property type="match status" value="1"/>
</dbReference>
<evidence type="ECO:0000259" key="5">
    <source>
        <dbReference type="PROSITE" id="PS50968"/>
    </source>
</evidence>
<keyword evidence="2 3" id="KW-0450">Lipoyl</keyword>
<dbReference type="InterPro" id="IPR011053">
    <property type="entry name" value="Single_hybrid_motif"/>
</dbReference>
<dbReference type="InterPro" id="IPR002930">
    <property type="entry name" value="GCV_H"/>
</dbReference>
<dbReference type="PROSITE" id="PS50968">
    <property type="entry name" value="BIOTINYL_LIPOYL"/>
    <property type="match status" value="1"/>
</dbReference>
<evidence type="ECO:0000256" key="2">
    <source>
        <dbReference type="ARBA" id="ARBA00022823"/>
    </source>
</evidence>
<dbReference type="GO" id="GO:0005960">
    <property type="term" value="C:glycine cleavage complex"/>
    <property type="evidence" value="ECO:0007669"/>
    <property type="project" value="InterPro"/>
</dbReference>
<name>A0A1H2PP75_9BURK</name>
<dbReference type="PANTHER" id="PTHR11715:SF3">
    <property type="entry name" value="GLYCINE CLEAVAGE SYSTEM H PROTEIN-RELATED"/>
    <property type="match status" value="1"/>
</dbReference>
<dbReference type="HAMAP" id="MF_00272">
    <property type="entry name" value="GcvH"/>
    <property type="match status" value="1"/>
</dbReference>
<evidence type="ECO:0000256" key="1">
    <source>
        <dbReference type="ARBA" id="ARBA00009249"/>
    </source>
</evidence>
<dbReference type="SUPFAM" id="SSF51230">
    <property type="entry name" value="Single hybrid motif"/>
    <property type="match status" value="1"/>
</dbReference>
<dbReference type="InterPro" id="IPR017453">
    <property type="entry name" value="GCV_H_sub"/>
</dbReference>
<gene>
    <name evidence="3" type="primary">gcvH</name>
    <name evidence="6" type="ORF">SAMN05216551_105177</name>
</gene>
<comment type="cofactor">
    <cofactor evidence="3">
        <name>(R)-lipoate</name>
        <dbReference type="ChEBI" id="CHEBI:83088"/>
    </cofactor>
    <text evidence="3">Binds 1 lipoyl cofactor covalently.</text>
</comment>
<dbReference type="Pfam" id="PF01597">
    <property type="entry name" value="GCV_H"/>
    <property type="match status" value="1"/>
</dbReference>
<dbReference type="GO" id="GO:0009249">
    <property type="term" value="P:protein lipoylation"/>
    <property type="evidence" value="ECO:0007669"/>
    <property type="project" value="TreeGrafter"/>
</dbReference>
<feature type="domain" description="Lipoyl-binding" evidence="5">
    <location>
        <begin position="23"/>
        <end position="104"/>
    </location>
</feature>
<dbReference type="Gene3D" id="2.40.50.100">
    <property type="match status" value="1"/>
</dbReference>
<sequence length="126" mass="13087">MNLPDDLKYTASHEWIRTEADGSLTVGITDHAQEALGDIVYLDLPEAGRKVSAGDAIAVVESVKAASDIYAPVSGEILASNGDLAGAPETVNGEPYNAWLFKIKPDDAGAVASLLDAAAYREAAGD</sequence>
<dbReference type="GO" id="GO:0005829">
    <property type="term" value="C:cytosol"/>
    <property type="evidence" value="ECO:0007669"/>
    <property type="project" value="TreeGrafter"/>
</dbReference>
<dbReference type="InterPro" id="IPR000089">
    <property type="entry name" value="Biotin_lipoyl"/>
</dbReference>
<dbReference type="OrthoDB" id="9796712at2"/>
<evidence type="ECO:0000313" key="6">
    <source>
        <dbReference type="EMBL" id="SDV48544.1"/>
    </source>
</evidence>
<reference evidence="7" key="1">
    <citation type="submission" date="2016-09" db="EMBL/GenBank/DDBJ databases">
        <authorList>
            <person name="Varghese N."/>
            <person name="Submissions S."/>
        </authorList>
    </citation>
    <scope>NUCLEOTIDE SEQUENCE [LARGE SCALE GENOMIC DNA]</scope>
    <source>
        <strain evidence="7">JS23</strain>
    </source>
</reference>
<dbReference type="GO" id="GO:0019464">
    <property type="term" value="P:glycine decarboxylation via glycine cleavage system"/>
    <property type="evidence" value="ECO:0007669"/>
    <property type="project" value="UniProtKB-UniRule"/>
</dbReference>
<keyword evidence="7" id="KW-1185">Reference proteome</keyword>
<dbReference type="NCBIfam" id="TIGR00527">
    <property type="entry name" value="gcvH"/>
    <property type="match status" value="1"/>
</dbReference>